<name>A0A1S2V9R5_9PSED</name>
<gene>
    <name evidence="1" type="ORF">BFL40_03545</name>
</gene>
<dbReference type="EMBL" id="MDDR01000005">
    <property type="protein sequence ID" value="OIN54956.1"/>
    <property type="molecule type" value="Genomic_DNA"/>
</dbReference>
<dbReference type="AlphaFoldDB" id="A0A1S2V9R5"/>
<dbReference type="Proteomes" id="UP000181661">
    <property type="component" value="Unassembled WGS sequence"/>
</dbReference>
<accession>A0A1S2V9R5</accession>
<reference evidence="1 2" key="1">
    <citation type="submission" date="2016-08" db="EMBL/GenBank/DDBJ databases">
        <title>Draft genome sequence of Pseudomonas costantinii LMG 22119, type strain isolated from cultivated mushroom (Agaricus bisporus) sporophores.</title>
        <authorList>
            <person name="Tambong J.T."/>
        </authorList>
    </citation>
    <scope>NUCLEOTIDE SEQUENCE [LARGE SCALE GENOMIC DNA]</scope>
    <source>
        <strain evidence="1 2">LMG 22119</strain>
    </source>
</reference>
<evidence type="ECO:0000313" key="1">
    <source>
        <dbReference type="EMBL" id="OIN54956.1"/>
    </source>
</evidence>
<comment type="caution">
    <text evidence="1">The sequence shown here is derived from an EMBL/GenBank/DDBJ whole genome shotgun (WGS) entry which is preliminary data.</text>
</comment>
<evidence type="ECO:0000313" key="2">
    <source>
        <dbReference type="Proteomes" id="UP000181661"/>
    </source>
</evidence>
<protein>
    <submittedName>
        <fullName evidence="1">Uncharacterized protein</fullName>
    </submittedName>
</protein>
<sequence length="60" mass="6269">MAFAVLMAGCSSHRLAEQNFSKPVVPLVTNDQQASLTFRTKGGAGDNPVTYSVAVTVAVD</sequence>
<organism evidence="1 2">
    <name type="scientific">Pseudomonas costantinii</name>
    <dbReference type="NCBI Taxonomy" id="168469"/>
    <lineage>
        <taxon>Bacteria</taxon>
        <taxon>Pseudomonadati</taxon>
        <taxon>Pseudomonadota</taxon>
        <taxon>Gammaproteobacteria</taxon>
        <taxon>Pseudomonadales</taxon>
        <taxon>Pseudomonadaceae</taxon>
        <taxon>Pseudomonas</taxon>
    </lineage>
</organism>
<proteinExistence type="predicted"/>